<dbReference type="InterPro" id="IPR012501">
    <property type="entry name" value="Vps54_C"/>
</dbReference>
<feature type="region of interest" description="Disordered" evidence="7">
    <location>
        <begin position="1036"/>
        <end position="1085"/>
    </location>
</feature>
<organism evidence="9 10">
    <name type="scientific">Exidia glandulosa HHB12029</name>
    <dbReference type="NCBI Taxonomy" id="1314781"/>
    <lineage>
        <taxon>Eukaryota</taxon>
        <taxon>Fungi</taxon>
        <taxon>Dikarya</taxon>
        <taxon>Basidiomycota</taxon>
        <taxon>Agaricomycotina</taxon>
        <taxon>Agaricomycetes</taxon>
        <taxon>Auriculariales</taxon>
        <taxon>Exidiaceae</taxon>
        <taxon>Exidia</taxon>
    </lineage>
</organism>
<keyword evidence="4" id="KW-0653">Protein transport</keyword>
<feature type="compositionally biased region" description="Polar residues" evidence="7">
    <location>
        <begin position="1"/>
        <end position="12"/>
    </location>
</feature>
<dbReference type="InterPro" id="IPR039745">
    <property type="entry name" value="Vps54"/>
</dbReference>
<dbReference type="PANTHER" id="PTHR12965:SF0">
    <property type="entry name" value="VACUOLAR PROTEIN SORTING-ASSOCIATED PROTEIN 54"/>
    <property type="match status" value="1"/>
</dbReference>
<accession>A0A165HMH5</accession>
<evidence type="ECO:0000256" key="6">
    <source>
        <dbReference type="ARBA" id="ARBA00023054"/>
    </source>
</evidence>
<proteinExistence type="inferred from homology"/>
<dbReference type="GO" id="GO:0019905">
    <property type="term" value="F:syntaxin binding"/>
    <property type="evidence" value="ECO:0007669"/>
    <property type="project" value="TreeGrafter"/>
</dbReference>
<dbReference type="InParanoid" id="A0A165HMH5"/>
<protein>
    <submittedName>
        <fullName evidence="9">Vps54-domain-containing protein</fullName>
    </submittedName>
</protein>
<feature type="compositionally biased region" description="Gly residues" evidence="7">
    <location>
        <begin position="1060"/>
        <end position="1085"/>
    </location>
</feature>
<dbReference type="STRING" id="1314781.A0A165HMH5"/>
<dbReference type="AlphaFoldDB" id="A0A165HMH5"/>
<dbReference type="GO" id="GO:0005829">
    <property type="term" value="C:cytosol"/>
    <property type="evidence" value="ECO:0007669"/>
    <property type="project" value="GOC"/>
</dbReference>
<evidence type="ECO:0000259" key="8">
    <source>
        <dbReference type="Pfam" id="PF07928"/>
    </source>
</evidence>
<evidence type="ECO:0000256" key="4">
    <source>
        <dbReference type="ARBA" id="ARBA00022927"/>
    </source>
</evidence>
<evidence type="ECO:0000256" key="2">
    <source>
        <dbReference type="ARBA" id="ARBA00009150"/>
    </source>
</evidence>
<feature type="region of interest" description="Disordered" evidence="7">
    <location>
        <begin position="752"/>
        <end position="781"/>
    </location>
</feature>
<evidence type="ECO:0000256" key="7">
    <source>
        <dbReference type="SAM" id="MobiDB-lite"/>
    </source>
</evidence>
<dbReference type="GO" id="GO:0015031">
    <property type="term" value="P:protein transport"/>
    <property type="evidence" value="ECO:0007669"/>
    <property type="project" value="UniProtKB-KW"/>
</dbReference>
<dbReference type="OrthoDB" id="10259024at2759"/>
<comment type="subcellular location">
    <subcellularLocation>
        <location evidence="1">Golgi apparatus</location>
        <location evidence="1">trans-Golgi network</location>
    </subcellularLocation>
</comment>
<gene>
    <name evidence="9" type="ORF">EXIGLDRAFT_614784</name>
</gene>
<keyword evidence="10" id="KW-1185">Reference proteome</keyword>
<name>A0A165HMH5_EXIGL</name>
<feature type="compositionally biased region" description="Pro residues" evidence="7">
    <location>
        <begin position="386"/>
        <end position="396"/>
    </location>
</feature>
<comment type="similarity">
    <text evidence="2">Belongs to the VPS54 family.</text>
</comment>
<feature type="domain" description="Vacuolar protein sorting-associated protein 54 C-terminal" evidence="8">
    <location>
        <begin position="791"/>
        <end position="921"/>
    </location>
</feature>
<feature type="region of interest" description="Disordered" evidence="7">
    <location>
        <begin position="99"/>
        <end position="124"/>
    </location>
</feature>
<feature type="region of interest" description="Disordered" evidence="7">
    <location>
        <begin position="1"/>
        <end position="50"/>
    </location>
</feature>
<keyword evidence="6" id="KW-0175">Coiled coil</keyword>
<evidence type="ECO:0000256" key="3">
    <source>
        <dbReference type="ARBA" id="ARBA00022448"/>
    </source>
</evidence>
<sequence>MADSVSTSTPSRAASPELPALPNFSRQQPYRFHWDQATRRQGPGSVYSETTDARADLLATGPRPELLDSTLSSLAPGAFPQEWSSSKHGFHAISTMLNNPHKKAAPPKAHSSLPPVPPADLPRVKRKDFDGYLKAIKPEWERFQNSLKTAAEPTSVSSPADELPLSPLASPLTAIPPSPRTARPLHVSSKHIPPLDTVPSIYFDDSFNLGDPRTFAAVAELPPSSGLHPDTRDPASISHALPLLEKLSHYADVVELHLVKEISLRSSSFFAALSNLNDLQSESSECLGRIGRLRDMLREVDERTAKRGLEIVRMEKKLRNLEAVSDGVTVVKNVGDMIGAAHTLVNAGEWGEALDMIEDIETLWRTVPPSRNSNSNGIELSLPVPRRTPSPRPSSPLPTVQEDGAPPPPPKQDAPSIPIASLSAFAALPEHLRELSLQIATSLTFDLASILKSDLQQRLEQPQPHQDQTLKDRLRPVLQGLLRTNGVKEAMSKYKDVVVAEVRAAVTRHLPLADAGDEETSSERRCVAVVPTRARRLTVAVRSNALAEQLRGMSHDQFIELSRRMFTSLIRCMETMQLQSNLLIEVVQTLSPPPRSPLTPTPRSPAPLSPLESSLQTSLQELLGSAAELANTRCGKIFAIRGEQHAALPLADFCAVYEAAWTFVLRSEVLNRKMIVGLRGVMLTQSKAFLAAFHAVRISQSAKLVEEETWAQVEILPEAQRTTDLLIECAMRDPPEMVLSRAPTAPSTPVVTMNGNGNGNGHAASPESNGASSPDPAKKATQKTLNVEGTAFFAVGATLAVLELAADYLRAVLSLGALSSEAVGKVIEFLKAFNSRTCQVVLGAGAMRSAGLKNITAKHLALASQSLAIVIALIPYVRETFRRHLSPKQAVMLVDFDKLKRDFQEHQYEIHEKLVAIMKDRLLVHCKSLQEVQWELAAEQPGPNAYMKLLVKETETLHKVLSKYLPPPVLELIMTQVLASIKNQLSEEFGSLELQSQAAKDRILVDVRYLQERLGGLKNVAGGLGNTVETVVQERPVPRKSLRERMSGVSSTPASVAVDAGGGGGAEASGEDGGAVNGDGDGGGM</sequence>
<dbReference type="GO" id="GO:0006896">
    <property type="term" value="P:Golgi to vacuole transport"/>
    <property type="evidence" value="ECO:0007669"/>
    <property type="project" value="TreeGrafter"/>
</dbReference>
<dbReference type="Proteomes" id="UP000077266">
    <property type="component" value="Unassembled WGS sequence"/>
</dbReference>
<keyword evidence="5" id="KW-0333">Golgi apparatus</keyword>
<evidence type="ECO:0000256" key="1">
    <source>
        <dbReference type="ARBA" id="ARBA00004601"/>
    </source>
</evidence>
<dbReference type="Pfam" id="PF07928">
    <property type="entry name" value="Vps54"/>
    <property type="match status" value="1"/>
</dbReference>
<evidence type="ECO:0000313" key="9">
    <source>
        <dbReference type="EMBL" id="KZV92190.1"/>
    </source>
</evidence>
<dbReference type="Gene3D" id="6.10.250.860">
    <property type="match status" value="1"/>
</dbReference>
<feature type="region of interest" description="Disordered" evidence="7">
    <location>
        <begin position="367"/>
        <end position="416"/>
    </location>
</feature>
<dbReference type="GO" id="GO:0000938">
    <property type="term" value="C:GARP complex"/>
    <property type="evidence" value="ECO:0007669"/>
    <property type="project" value="InterPro"/>
</dbReference>
<evidence type="ECO:0000313" key="10">
    <source>
        <dbReference type="Proteomes" id="UP000077266"/>
    </source>
</evidence>
<dbReference type="EMBL" id="KV426013">
    <property type="protein sequence ID" value="KZV92190.1"/>
    <property type="molecule type" value="Genomic_DNA"/>
</dbReference>
<dbReference type="FunCoup" id="A0A165HMH5">
    <property type="interactions" value="306"/>
</dbReference>
<reference evidence="9 10" key="1">
    <citation type="journal article" date="2016" name="Mol. Biol. Evol.">
        <title>Comparative Genomics of Early-Diverging Mushroom-Forming Fungi Provides Insights into the Origins of Lignocellulose Decay Capabilities.</title>
        <authorList>
            <person name="Nagy L.G."/>
            <person name="Riley R."/>
            <person name="Tritt A."/>
            <person name="Adam C."/>
            <person name="Daum C."/>
            <person name="Floudas D."/>
            <person name="Sun H."/>
            <person name="Yadav J.S."/>
            <person name="Pangilinan J."/>
            <person name="Larsson K.H."/>
            <person name="Matsuura K."/>
            <person name="Barry K."/>
            <person name="Labutti K."/>
            <person name="Kuo R."/>
            <person name="Ohm R.A."/>
            <person name="Bhattacharya S.S."/>
            <person name="Shirouzu T."/>
            <person name="Yoshinaga Y."/>
            <person name="Martin F.M."/>
            <person name="Grigoriev I.V."/>
            <person name="Hibbett D.S."/>
        </authorList>
    </citation>
    <scope>NUCLEOTIDE SEQUENCE [LARGE SCALE GENOMIC DNA]</scope>
    <source>
        <strain evidence="9 10">HHB12029</strain>
    </source>
</reference>
<dbReference type="PANTHER" id="PTHR12965">
    <property type="entry name" value="VACUOLAR PROTEIN SORTING 54"/>
    <property type="match status" value="1"/>
</dbReference>
<dbReference type="GO" id="GO:0042147">
    <property type="term" value="P:retrograde transport, endosome to Golgi"/>
    <property type="evidence" value="ECO:0007669"/>
    <property type="project" value="InterPro"/>
</dbReference>
<keyword evidence="3" id="KW-0813">Transport</keyword>
<feature type="compositionally biased region" description="Polar residues" evidence="7">
    <location>
        <begin position="369"/>
        <end position="378"/>
    </location>
</feature>
<evidence type="ECO:0000256" key="5">
    <source>
        <dbReference type="ARBA" id="ARBA00023034"/>
    </source>
</evidence>